<dbReference type="EMBL" id="BANI01000020">
    <property type="protein sequence ID" value="GAN95349.1"/>
    <property type="molecule type" value="Genomic_DNA"/>
</dbReference>
<dbReference type="Proteomes" id="UP000032675">
    <property type="component" value="Unassembled WGS sequence"/>
</dbReference>
<protein>
    <submittedName>
        <fullName evidence="3">Uncharacterized protein</fullName>
    </submittedName>
</protein>
<feature type="transmembrane region" description="Helical" evidence="2">
    <location>
        <begin position="20"/>
        <end position="40"/>
    </location>
</feature>
<proteinExistence type="predicted"/>
<evidence type="ECO:0000256" key="1">
    <source>
        <dbReference type="SAM" id="MobiDB-lite"/>
    </source>
</evidence>
<comment type="caution">
    <text evidence="3">The sequence shown here is derived from an EMBL/GenBank/DDBJ whole genome shotgun (WGS) entry which is preliminary data.</text>
</comment>
<reference evidence="3 4" key="1">
    <citation type="submission" date="2012-11" db="EMBL/GenBank/DDBJ databases">
        <title>Whole genome sequence of Gluconacetobacter europaeus NBRC3261.</title>
        <authorList>
            <person name="Azuma Y."/>
            <person name="Higashiura N."/>
            <person name="Hirakawa H."/>
            <person name="Matsushita K."/>
        </authorList>
    </citation>
    <scope>NUCLEOTIDE SEQUENCE [LARGE SCALE GENOMIC DNA]</scope>
    <source>
        <strain evidence="3 4">NBRC 3261</strain>
    </source>
</reference>
<feature type="region of interest" description="Disordered" evidence="1">
    <location>
        <begin position="87"/>
        <end position="112"/>
    </location>
</feature>
<dbReference type="AlphaFoldDB" id="A0A0D6PW05"/>
<dbReference type="RefSeq" id="WP_048849814.1">
    <property type="nucleotide sequence ID" value="NZ_BANI01000020.1"/>
</dbReference>
<keyword evidence="2" id="KW-1133">Transmembrane helix</keyword>
<gene>
    <name evidence="3" type="ORF">Geu3261_0020_012</name>
</gene>
<evidence type="ECO:0000313" key="4">
    <source>
        <dbReference type="Proteomes" id="UP000032675"/>
    </source>
</evidence>
<sequence>MDPVSLLQDVLSMLPAQYAGDIVVIVSFLISTCALIARFWRPPDPTSKWVLVWTIVTAIAQARGWNLPAYQPGKKAAMVPATVPRKEVEQRLDVPPGSTRPGKPPVRASPPA</sequence>
<keyword evidence="2" id="KW-0812">Transmembrane</keyword>
<evidence type="ECO:0000256" key="2">
    <source>
        <dbReference type="SAM" id="Phobius"/>
    </source>
</evidence>
<name>A0A0D6PW05_KOMEU</name>
<evidence type="ECO:0000313" key="3">
    <source>
        <dbReference type="EMBL" id="GAN95349.1"/>
    </source>
</evidence>
<keyword evidence="2" id="KW-0472">Membrane</keyword>
<feature type="compositionally biased region" description="Pro residues" evidence="1">
    <location>
        <begin position="102"/>
        <end position="112"/>
    </location>
</feature>
<accession>A0A0D6PW05</accession>
<organism evidence="3 4">
    <name type="scientific">Komagataeibacter europaeus NBRC 3261</name>
    <dbReference type="NCBI Taxonomy" id="1234669"/>
    <lineage>
        <taxon>Bacteria</taxon>
        <taxon>Pseudomonadati</taxon>
        <taxon>Pseudomonadota</taxon>
        <taxon>Alphaproteobacteria</taxon>
        <taxon>Acetobacterales</taxon>
        <taxon>Acetobacteraceae</taxon>
        <taxon>Komagataeibacter</taxon>
    </lineage>
</organism>